<evidence type="ECO:0000313" key="4">
    <source>
        <dbReference type="EMBL" id="RRR23456.1"/>
    </source>
</evidence>
<dbReference type="InterPro" id="IPR009078">
    <property type="entry name" value="Ferritin-like_SF"/>
</dbReference>
<proteinExistence type="predicted"/>
<evidence type="ECO:0000256" key="1">
    <source>
        <dbReference type="SAM" id="MobiDB-lite"/>
    </source>
</evidence>
<dbReference type="InterPro" id="IPR029447">
    <property type="entry name" value="DUF4439"/>
</dbReference>
<evidence type="ECO:0000313" key="3">
    <source>
        <dbReference type="EMBL" id="AXK47134.1"/>
    </source>
</evidence>
<accession>A0A345YT82</accession>
<feature type="region of interest" description="Disordered" evidence="1">
    <location>
        <begin position="179"/>
        <end position="202"/>
    </location>
</feature>
<evidence type="ECO:0000313" key="6">
    <source>
        <dbReference type="Proteomes" id="UP000282185"/>
    </source>
</evidence>
<gene>
    <name evidence="3" type="ORF">DWV08_02400</name>
    <name evidence="4" type="ORF">DXU92_07530</name>
</gene>
<name>A0A345YT82_9MICO</name>
<dbReference type="Pfam" id="PF14530">
    <property type="entry name" value="DUF4439"/>
    <property type="match status" value="1"/>
</dbReference>
<dbReference type="PROSITE" id="PS51257">
    <property type="entry name" value="PROKAR_LIPOPROTEIN"/>
    <property type="match status" value="1"/>
</dbReference>
<feature type="domain" description="DUF4439" evidence="2">
    <location>
        <begin position="221"/>
        <end position="336"/>
    </location>
</feature>
<dbReference type="SUPFAM" id="SSF47240">
    <property type="entry name" value="Ferritin-like"/>
    <property type="match status" value="1"/>
</dbReference>
<sequence length="344" mass="35942">MLRRRALLGAVAVGALSLAGCGRVALGGPEPYTPPPPGIDDLYRADLLAALDRAAAGSRTVQADVAAAADPAVAVTLADLVRVLPVHRTALLTGAQIEAERDSAAEASEEPTASAPPPEAPTDAASLLATLVELRDLAADAARQVSGSLARPVAAIAARTAWSVLRLRDSVDDAEVPLSPAAEDLQPRREVPAADPPSIGAESDYRASIERAQRAQWYGGYLHEVLAARTEDEVREGHLDRAELHRARAEELSRIAEEDGAPVVARQAVYAIPGGTLDEETAAQLPTLLAQELLLDHLALVGAAPFERRPLPIAAALQEAETLAPLVDAMDELPGLVVEEEPAG</sequence>
<dbReference type="KEGG" id="bsau:DWV08_02400"/>
<evidence type="ECO:0000259" key="2">
    <source>
        <dbReference type="Pfam" id="PF14530"/>
    </source>
</evidence>
<dbReference type="EMBL" id="CP031356">
    <property type="protein sequence ID" value="AXK47134.1"/>
    <property type="molecule type" value="Genomic_DNA"/>
</dbReference>
<dbReference type="Proteomes" id="UP000282185">
    <property type="component" value="Unassembled WGS sequence"/>
</dbReference>
<dbReference type="InterPro" id="IPR012347">
    <property type="entry name" value="Ferritin-like"/>
</dbReference>
<feature type="region of interest" description="Disordered" evidence="1">
    <location>
        <begin position="100"/>
        <end position="122"/>
    </location>
</feature>
<dbReference type="EMBL" id="QSWH01000003">
    <property type="protein sequence ID" value="RRR23456.1"/>
    <property type="molecule type" value="Genomic_DNA"/>
</dbReference>
<protein>
    <submittedName>
        <fullName evidence="4">DUF4439 domain-containing protein</fullName>
    </submittedName>
</protein>
<dbReference type="Gene3D" id="1.20.1260.10">
    <property type="match status" value="1"/>
</dbReference>
<dbReference type="OrthoDB" id="4792942at2"/>
<evidence type="ECO:0000313" key="5">
    <source>
        <dbReference type="Proteomes" id="UP000254236"/>
    </source>
</evidence>
<keyword evidence="5" id="KW-1185">Reference proteome</keyword>
<dbReference type="Proteomes" id="UP000254236">
    <property type="component" value="Chromosome"/>
</dbReference>
<reference evidence="3 5" key="1">
    <citation type="submission" date="2018-07" db="EMBL/GenBank/DDBJ databases">
        <title>Brachybacterium saurashtrense DSM 23186 genome sequence.</title>
        <authorList>
            <person name="Guo L."/>
        </authorList>
    </citation>
    <scope>NUCLEOTIDE SEQUENCE [LARGE SCALE GENOMIC DNA]</scope>
    <source>
        <strain evidence="3 5">DSM 23186</strain>
    </source>
</reference>
<dbReference type="AlphaFoldDB" id="A0A345YT82"/>
<reference evidence="4 6" key="2">
    <citation type="submission" date="2018-08" db="EMBL/GenBank/DDBJ databases">
        <title>Brachybacterium saurashtrense DSM 23186.</title>
        <authorList>
            <person name="Li Y."/>
        </authorList>
    </citation>
    <scope>NUCLEOTIDE SEQUENCE [LARGE SCALE GENOMIC DNA]</scope>
    <source>
        <strain evidence="4 6">DSM 23186</strain>
    </source>
</reference>
<organism evidence="4 6">
    <name type="scientific">Brachybacterium saurashtrense</name>
    <dbReference type="NCBI Taxonomy" id="556288"/>
    <lineage>
        <taxon>Bacteria</taxon>
        <taxon>Bacillati</taxon>
        <taxon>Actinomycetota</taxon>
        <taxon>Actinomycetes</taxon>
        <taxon>Micrococcales</taxon>
        <taxon>Dermabacteraceae</taxon>
        <taxon>Brachybacterium</taxon>
    </lineage>
</organism>